<dbReference type="GO" id="GO:0006826">
    <property type="term" value="P:iron ion transport"/>
    <property type="evidence" value="ECO:0007669"/>
    <property type="project" value="InterPro"/>
</dbReference>
<dbReference type="InterPro" id="IPR009078">
    <property type="entry name" value="Ferritin-like_SF"/>
</dbReference>
<dbReference type="PANTHER" id="PTHR11431">
    <property type="entry name" value="FERRITIN"/>
    <property type="match status" value="1"/>
</dbReference>
<keyword evidence="8" id="KW-1185">Reference proteome</keyword>
<dbReference type="EMBL" id="PGGS01000002">
    <property type="protein sequence ID" value="PNH12886.1"/>
    <property type="molecule type" value="Genomic_DNA"/>
</dbReference>
<evidence type="ECO:0000313" key="7">
    <source>
        <dbReference type="EMBL" id="PNH12886.1"/>
    </source>
</evidence>
<comment type="function">
    <text evidence="2">Stores iron in a soluble, non-toxic, readily available form. Important for iron homeostasis. Has ferroxidase activity. Iron is taken up in the ferrous form and deposited as ferric hydroxides after oxidation.</text>
</comment>
<dbReference type="Gene3D" id="1.20.1260.10">
    <property type="match status" value="1"/>
</dbReference>
<feature type="region of interest" description="Disordered" evidence="5">
    <location>
        <begin position="22"/>
        <end position="41"/>
    </location>
</feature>
<evidence type="ECO:0000313" key="8">
    <source>
        <dbReference type="Proteomes" id="UP000236333"/>
    </source>
</evidence>
<evidence type="ECO:0000256" key="3">
    <source>
        <dbReference type="ARBA" id="ARBA00026060"/>
    </source>
</evidence>
<proteinExistence type="inferred from homology"/>
<dbReference type="AlphaFoldDB" id="A0A2J8AK36"/>
<dbReference type="GO" id="GO:0008198">
    <property type="term" value="F:ferrous iron binding"/>
    <property type="evidence" value="ECO:0007669"/>
    <property type="project" value="TreeGrafter"/>
</dbReference>
<evidence type="ECO:0000256" key="1">
    <source>
        <dbReference type="ARBA" id="ARBA00007513"/>
    </source>
</evidence>
<gene>
    <name evidence="7" type="ORF">TSOC_000167</name>
</gene>
<dbReference type="InterPro" id="IPR008331">
    <property type="entry name" value="Ferritin_DPS_dom"/>
</dbReference>
<dbReference type="Pfam" id="PF00210">
    <property type="entry name" value="Ferritin"/>
    <property type="match status" value="1"/>
</dbReference>
<organism evidence="7 8">
    <name type="scientific">Tetrabaena socialis</name>
    <dbReference type="NCBI Taxonomy" id="47790"/>
    <lineage>
        <taxon>Eukaryota</taxon>
        <taxon>Viridiplantae</taxon>
        <taxon>Chlorophyta</taxon>
        <taxon>core chlorophytes</taxon>
        <taxon>Chlorophyceae</taxon>
        <taxon>CS clade</taxon>
        <taxon>Chlamydomonadales</taxon>
        <taxon>Tetrabaenaceae</taxon>
        <taxon>Tetrabaena</taxon>
    </lineage>
</organism>
<evidence type="ECO:0000256" key="5">
    <source>
        <dbReference type="SAM" id="MobiDB-lite"/>
    </source>
</evidence>
<dbReference type="InterPro" id="IPR001519">
    <property type="entry name" value="Ferritin"/>
</dbReference>
<accession>A0A2J8AK36</accession>
<comment type="caution">
    <text evidence="7">The sequence shown here is derived from an EMBL/GenBank/DDBJ whole genome shotgun (WGS) entry which is preliminary data.</text>
</comment>
<reference evidence="7 8" key="1">
    <citation type="journal article" date="2017" name="Mol. Biol. Evol.">
        <title>The 4-celled Tetrabaena socialis nuclear genome reveals the essential components for genetic control of cell number at the origin of multicellularity in the volvocine lineage.</title>
        <authorList>
            <person name="Featherston J."/>
            <person name="Arakaki Y."/>
            <person name="Hanschen E.R."/>
            <person name="Ferris P.J."/>
            <person name="Michod R.E."/>
            <person name="Olson B.J.S.C."/>
            <person name="Nozaki H."/>
            <person name="Durand P.M."/>
        </authorList>
    </citation>
    <scope>NUCLEOTIDE SEQUENCE [LARGE SCALE GENOMIC DNA]</scope>
    <source>
        <strain evidence="7 8">NIES-571</strain>
    </source>
</reference>
<comment type="subunit">
    <text evidence="3">Oligomer of 24 subunits. There are two types of subunits: L (light) chain and H (heavy) chain. The major chain can be light or heavy, depending on the species and tissue type. The functional molecule forms a roughly spherical shell with a diameter of 12 nm and contains a central cavity into which the insoluble mineral iron core is deposited.</text>
</comment>
<evidence type="ECO:0000256" key="2">
    <source>
        <dbReference type="ARBA" id="ARBA00025111"/>
    </source>
</evidence>
<evidence type="ECO:0000256" key="4">
    <source>
        <dbReference type="PIRSR" id="PIRSR601519-1"/>
    </source>
</evidence>
<dbReference type="OrthoDB" id="186462at2759"/>
<dbReference type="PANTHER" id="PTHR11431:SF75">
    <property type="entry name" value="FERRITIN"/>
    <property type="match status" value="1"/>
</dbReference>
<keyword evidence="4" id="KW-0479">Metal-binding</keyword>
<dbReference type="SUPFAM" id="SSF47240">
    <property type="entry name" value="Ferritin-like"/>
    <property type="match status" value="1"/>
</dbReference>
<dbReference type="GO" id="GO:0005737">
    <property type="term" value="C:cytoplasm"/>
    <property type="evidence" value="ECO:0007669"/>
    <property type="project" value="TreeGrafter"/>
</dbReference>
<keyword evidence="4" id="KW-0408">Iron</keyword>
<dbReference type="GO" id="GO:0008199">
    <property type="term" value="F:ferric iron binding"/>
    <property type="evidence" value="ECO:0007669"/>
    <property type="project" value="InterPro"/>
</dbReference>
<evidence type="ECO:0000259" key="6">
    <source>
        <dbReference type="Pfam" id="PF00210"/>
    </source>
</evidence>
<sequence length="165" mass="17286">MASAALLRPGSGLALHRGAASPAARRAGGGCVPLLRPPRAAEGTDPVVERLHAWIWSTLANTQTHPTRAAPPAEKGDALHATELALSLEKLNFAKLREVHSLATGVEDADATHFLEDHLLHEQSKDVKEAAVLVAQVRRAGRGHGVFHVDTLLASRYGAAGALAG</sequence>
<protein>
    <submittedName>
        <fullName evidence="7">Ferritin-1, chloroplastic</fullName>
    </submittedName>
</protein>
<feature type="domain" description="Ferritin/DPS" evidence="6">
    <location>
        <begin position="68"/>
        <end position="139"/>
    </location>
</feature>
<comment type="similarity">
    <text evidence="1">Belongs to the ferritin family.</text>
</comment>
<feature type="binding site" evidence="4">
    <location>
        <position position="123"/>
    </location>
    <ligand>
        <name>Fe cation</name>
        <dbReference type="ChEBI" id="CHEBI:24875"/>
        <label>1</label>
    </ligand>
</feature>
<dbReference type="GO" id="GO:0006879">
    <property type="term" value="P:intracellular iron ion homeostasis"/>
    <property type="evidence" value="ECO:0007669"/>
    <property type="project" value="InterPro"/>
</dbReference>
<dbReference type="Proteomes" id="UP000236333">
    <property type="component" value="Unassembled WGS sequence"/>
</dbReference>
<name>A0A2J8AK36_9CHLO</name>
<feature type="binding site" evidence="4">
    <location>
        <position position="89"/>
    </location>
    <ligand>
        <name>Fe cation</name>
        <dbReference type="ChEBI" id="CHEBI:24875"/>
        <label>1</label>
    </ligand>
</feature>
<dbReference type="InterPro" id="IPR012347">
    <property type="entry name" value="Ferritin-like"/>
</dbReference>